<keyword evidence="9" id="KW-1185">Reference proteome</keyword>
<dbReference type="InterPro" id="IPR050320">
    <property type="entry name" value="N5-glutamine_MTase"/>
</dbReference>
<evidence type="ECO:0000259" key="6">
    <source>
        <dbReference type="Pfam" id="PF05175"/>
    </source>
</evidence>
<dbReference type="SUPFAM" id="SSF53335">
    <property type="entry name" value="S-adenosyl-L-methionine-dependent methyltransferases"/>
    <property type="match status" value="1"/>
</dbReference>
<feature type="binding site" evidence="5">
    <location>
        <position position="189"/>
    </location>
    <ligand>
        <name>S-adenosyl-L-methionine</name>
        <dbReference type="ChEBI" id="CHEBI:59789"/>
    </ligand>
</feature>
<evidence type="ECO:0000313" key="8">
    <source>
        <dbReference type="EMBL" id="MCC2616018.1"/>
    </source>
</evidence>
<dbReference type="PANTHER" id="PTHR18895:SF74">
    <property type="entry name" value="MTRF1L RELEASE FACTOR GLUTAMINE METHYLTRANSFERASE"/>
    <property type="match status" value="1"/>
</dbReference>
<dbReference type="HAMAP" id="MF_02126">
    <property type="entry name" value="RF_methyltr_PrmC"/>
    <property type="match status" value="1"/>
</dbReference>
<organism evidence="8 9">
    <name type="scientific">Fluctibacter halophilus</name>
    <dbReference type="NCBI Taxonomy" id="226011"/>
    <lineage>
        <taxon>Bacteria</taxon>
        <taxon>Pseudomonadati</taxon>
        <taxon>Pseudomonadota</taxon>
        <taxon>Gammaproteobacteria</taxon>
        <taxon>Alteromonadales</taxon>
        <taxon>Alteromonadaceae</taxon>
        <taxon>Fluctibacter</taxon>
    </lineage>
</organism>
<keyword evidence="2 5" id="KW-0808">Transferase</keyword>
<dbReference type="Proteomes" id="UP001520878">
    <property type="component" value="Unassembled WGS sequence"/>
</dbReference>
<evidence type="ECO:0000259" key="7">
    <source>
        <dbReference type="Pfam" id="PF17827"/>
    </source>
</evidence>
<feature type="binding site" evidence="5">
    <location>
        <begin position="123"/>
        <end position="127"/>
    </location>
    <ligand>
        <name>S-adenosyl-L-methionine</name>
        <dbReference type="ChEBI" id="CHEBI:59789"/>
    </ligand>
</feature>
<dbReference type="Gene3D" id="3.40.50.150">
    <property type="entry name" value="Vaccinia Virus protein VP39"/>
    <property type="match status" value="1"/>
</dbReference>
<comment type="function">
    <text evidence="5">Methylates the class 1 translation termination release factors RF1/PrfA and RF2/PrfB on the glutamine residue of the universally conserved GGQ motif.</text>
</comment>
<dbReference type="Gene3D" id="1.10.8.10">
    <property type="entry name" value="DNA helicase RuvA subunit, C-terminal domain"/>
    <property type="match status" value="1"/>
</dbReference>
<dbReference type="PANTHER" id="PTHR18895">
    <property type="entry name" value="HEMK METHYLTRANSFERASE"/>
    <property type="match status" value="1"/>
</dbReference>
<dbReference type="InterPro" id="IPR029063">
    <property type="entry name" value="SAM-dependent_MTases_sf"/>
</dbReference>
<keyword evidence="1 5" id="KW-0489">Methyltransferase</keyword>
<dbReference type="GO" id="GO:0032259">
    <property type="term" value="P:methylation"/>
    <property type="evidence" value="ECO:0007669"/>
    <property type="project" value="UniProtKB-KW"/>
</dbReference>
<evidence type="ECO:0000256" key="4">
    <source>
        <dbReference type="ARBA" id="ARBA00048391"/>
    </source>
</evidence>
<dbReference type="EMBL" id="JAJEWP010000001">
    <property type="protein sequence ID" value="MCC2616018.1"/>
    <property type="molecule type" value="Genomic_DNA"/>
</dbReference>
<proteinExistence type="inferred from homology"/>
<evidence type="ECO:0000256" key="5">
    <source>
        <dbReference type="HAMAP-Rule" id="MF_02126"/>
    </source>
</evidence>
<evidence type="ECO:0000256" key="1">
    <source>
        <dbReference type="ARBA" id="ARBA00022603"/>
    </source>
</evidence>
<dbReference type="CDD" id="cd02440">
    <property type="entry name" value="AdoMet_MTases"/>
    <property type="match status" value="1"/>
</dbReference>
<evidence type="ECO:0000313" key="9">
    <source>
        <dbReference type="Proteomes" id="UP001520878"/>
    </source>
</evidence>
<keyword evidence="3 5" id="KW-0949">S-adenosyl-L-methionine</keyword>
<feature type="binding site" evidence="5">
    <location>
        <position position="174"/>
    </location>
    <ligand>
        <name>S-adenosyl-L-methionine</name>
        <dbReference type="ChEBI" id="CHEBI:59789"/>
    </ligand>
</feature>
<reference evidence="8 9" key="1">
    <citation type="submission" date="2021-10" db="EMBL/GenBank/DDBJ databases">
        <title>Draft genome of Aestuariibacter halophilus JC2043.</title>
        <authorList>
            <person name="Emsley S.A."/>
            <person name="Pfannmuller K.M."/>
            <person name="Ushijima B."/>
            <person name="Saw J.H."/>
            <person name="Videau P."/>
        </authorList>
    </citation>
    <scope>NUCLEOTIDE SEQUENCE [LARGE SCALE GENOMIC DNA]</scope>
    <source>
        <strain evidence="8 9">JC2043</strain>
    </source>
</reference>
<dbReference type="InterPro" id="IPR040758">
    <property type="entry name" value="PrmC_N"/>
</dbReference>
<feature type="domain" description="Methyltransferase small" evidence="6">
    <location>
        <begin position="112"/>
        <end position="197"/>
    </location>
</feature>
<evidence type="ECO:0000256" key="3">
    <source>
        <dbReference type="ARBA" id="ARBA00022691"/>
    </source>
</evidence>
<comment type="catalytic activity">
    <reaction evidence="4 5">
        <text>L-glutaminyl-[peptide chain release factor] + S-adenosyl-L-methionine = N(5)-methyl-L-glutaminyl-[peptide chain release factor] + S-adenosyl-L-homocysteine + H(+)</text>
        <dbReference type="Rhea" id="RHEA:42896"/>
        <dbReference type="Rhea" id="RHEA-COMP:10271"/>
        <dbReference type="Rhea" id="RHEA-COMP:10272"/>
        <dbReference type="ChEBI" id="CHEBI:15378"/>
        <dbReference type="ChEBI" id="CHEBI:30011"/>
        <dbReference type="ChEBI" id="CHEBI:57856"/>
        <dbReference type="ChEBI" id="CHEBI:59789"/>
        <dbReference type="ChEBI" id="CHEBI:61891"/>
        <dbReference type="EC" id="2.1.1.297"/>
    </reaction>
</comment>
<sequence length="283" mass="31440">MAFTPLSTLSQWLDWATAELAGSESAKLDARVLLCHCLDCSETYLYTWPDKALSEQQARAFQASIQSRKAGTPVAHLLGKREFWSLELTVNPSTLIPRPDTEVLVEAALACPVPENARVLDLGTGTGAIALALASERPQWQIVAVDVVDEAVALAEHNRARHQLNNVTVQRSHWFDGIEQQAFDLIVSNPPYVEEQSLWLQQGDVRFEPRSALTAGDDGLDDIRLICKQAPQYLAPQGWLMIEHGFEQHQAVQALMAQAGLEKCRSERDLAGLYRISMAQKNR</sequence>
<dbReference type="InterPro" id="IPR007848">
    <property type="entry name" value="Small_mtfrase_dom"/>
</dbReference>
<name>A0ABS8G675_9ALTE</name>
<dbReference type="InterPro" id="IPR019874">
    <property type="entry name" value="RF_methyltr_PrmC"/>
</dbReference>
<dbReference type="GO" id="GO:0102559">
    <property type="term" value="F:peptide chain release factor N(5)-glutamine methyltransferase activity"/>
    <property type="evidence" value="ECO:0007669"/>
    <property type="project" value="UniProtKB-EC"/>
</dbReference>
<dbReference type="NCBIfam" id="TIGR00536">
    <property type="entry name" value="hemK_fam"/>
    <property type="match status" value="1"/>
</dbReference>
<dbReference type="PROSITE" id="PS00092">
    <property type="entry name" value="N6_MTASE"/>
    <property type="match status" value="1"/>
</dbReference>
<comment type="caution">
    <text evidence="8">The sequence shown here is derived from an EMBL/GenBank/DDBJ whole genome shotgun (WGS) entry which is preliminary data.</text>
</comment>
<gene>
    <name evidence="5 8" type="primary">prmC</name>
    <name evidence="8" type="ORF">LJ739_07170</name>
</gene>
<dbReference type="Pfam" id="PF17827">
    <property type="entry name" value="PrmC_N"/>
    <property type="match status" value="1"/>
</dbReference>
<accession>A0ABS8G675</accession>
<dbReference type="EC" id="2.1.1.297" evidence="5"/>
<dbReference type="NCBIfam" id="TIGR03534">
    <property type="entry name" value="RF_mod_PrmC"/>
    <property type="match status" value="1"/>
</dbReference>
<dbReference type="RefSeq" id="WP_229158567.1">
    <property type="nucleotide sequence ID" value="NZ_JAJEWP010000001.1"/>
</dbReference>
<dbReference type="Pfam" id="PF05175">
    <property type="entry name" value="MTS"/>
    <property type="match status" value="1"/>
</dbReference>
<comment type="similarity">
    <text evidence="5">Belongs to the protein N5-glutamine methyltransferase family. PrmC subfamily.</text>
</comment>
<protein>
    <recommendedName>
        <fullName evidence="5">Release factor glutamine methyltransferase</fullName>
        <shortName evidence="5">RF MTase</shortName>
        <ecNumber evidence="5">2.1.1.297</ecNumber>
    </recommendedName>
    <alternativeName>
        <fullName evidence="5">N5-glutamine methyltransferase PrmC</fullName>
    </alternativeName>
    <alternativeName>
        <fullName evidence="5">Protein-(glutamine-N5) MTase PrmC</fullName>
    </alternativeName>
    <alternativeName>
        <fullName evidence="5">Protein-glutamine N-methyltransferase PrmC</fullName>
    </alternativeName>
</protein>
<feature type="binding site" evidence="5">
    <location>
        <position position="146"/>
    </location>
    <ligand>
        <name>S-adenosyl-L-methionine</name>
        <dbReference type="ChEBI" id="CHEBI:59789"/>
    </ligand>
</feature>
<dbReference type="InterPro" id="IPR002052">
    <property type="entry name" value="DNA_methylase_N6_adenine_CS"/>
</dbReference>
<dbReference type="InterPro" id="IPR004556">
    <property type="entry name" value="HemK-like"/>
</dbReference>
<feature type="binding site" evidence="5">
    <location>
        <begin position="189"/>
        <end position="192"/>
    </location>
    <ligand>
        <name>substrate</name>
    </ligand>
</feature>
<evidence type="ECO:0000256" key="2">
    <source>
        <dbReference type="ARBA" id="ARBA00022679"/>
    </source>
</evidence>
<feature type="domain" description="Release factor glutamine methyltransferase N-terminal" evidence="7">
    <location>
        <begin position="11"/>
        <end position="79"/>
    </location>
</feature>